<evidence type="ECO:0000313" key="1">
    <source>
        <dbReference type="EMBL" id="MEA5124345.1"/>
    </source>
</evidence>
<dbReference type="EMBL" id="JAYFSO010000012">
    <property type="protein sequence ID" value="MEA5124345.1"/>
    <property type="molecule type" value="Genomic_DNA"/>
</dbReference>
<reference evidence="1 2" key="1">
    <citation type="submission" date="2023-12" db="EMBL/GenBank/DDBJ databases">
        <title>Genome sequencing of Xanthomonas floridensis.</title>
        <authorList>
            <person name="Greer S."/>
            <person name="Harrison J."/>
            <person name="Grant M."/>
            <person name="Vicente J."/>
            <person name="Studholme D."/>
        </authorList>
    </citation>
    <scope>NUCLEOTIDE SEQUENCE [LARGE SCALE GENOMIC DNA]</scope>
    <source>
        <strain evidence="1 2">WHRI 8848</strain>
    </source>
</reference>
<protein>
    <submittedName>
        <fullName evidence="1">Uncharacterized protein</fullName>
    </submittedName>
</protein>
<evidence type="ECO:0000313" key="2">
    <source>
        <dbReference type="Proteomes" id="UP001303614"/>
    </source>
</evidence>
<dbReference type="Proteomes" id="UP001303614">
    <property type="component" value="Unassembled WGS sequence"/>
</dbReference>
<dbReference type="RefSeq" id="WP_153041907.1">
    <property type="nucleotide sequence ID" value="NZ_JAYFSN010000011.1"/>
</dbReference>
<proteinExistence type="predicted"/>
<comment type="caution">
    <text evidence="1">The sequence shown here is derived from an EMBL/GenBank/DDBJ whole genome shotgun (WGS) entry which is preliminary data.</text>
</comment>
<sequence>MRTNTWMEESRERYMELYEKLAERDQTEPGQEYWLWRNIQKSMEATDKCKIKLPDGTRSAVIFLKCLQYLEPQRFIDYEAPVCTLLLSAEDGRCE</sequence>
<name>A0ABU5PXM7_9XANT</name>
<organism evidence="1 2">
    <name type="scientific">Xanthomonas floridensis</name>
    <dbReference type="NCBI Taxonomy" id="1843580"/>
    <lineage>
        <taxon>Bacteria</taxon>
        <taxon>Pseudomonadati</taxon>
        <taxon>Pseudomonadota</taxon>
        <taxon>Gammaproteobacteria</taxon>
        <taxon>Lysobacterales</taxon>
        <taxon>Lysobacteraceae</taxon>
        <taxon>Xanthomonas</taxon>
    </lineage>
</organism>
<accession>A0ABU5PXM7</accession>
<keyword evidence="2" id="KW-1185">Reference proteome</keyword>
<gene>
    <name evidence="1" type="ORF">VB146_10830</name>
</gene>